<name>A0ABD0KYJ8_9CAEN</name>
<feature type="region of interest" description="Disordered" evidence="1">
    <location>
        <begin position="59"/>
        <end position="88"/>
    </location>
</feature>
<protein>
    <submittedName>
        <fullName evidence="2">Uncharacterized protein</fullName>
    </submittedName>
</protein>
<reference evidence="2 3" key="1">
    <citation type="journal article" date="2023" name="Sci. Data">
        <title>Genome assembly of the Korean intertidal mud-creeper Batillaria attramentaria.</title>
        <authorList>
            <person name="Patra A.K."/>
            <person name="Ho P.T."/>
            <person name="Jun S."/>
            <person name="Lee S.J."/>
            <person name="Kim Y."/>
            <person name="Won Y.J."/>
        </authorList>
    </citation>
    <scope>NUCLEOTIDE SEQUENCE [LARGE SCALE GENOMIC DNA]</scope>
    <source>
        <strain evidence="2">Wonlab-2016</strain>
    </source>
</reference>
<comment type="caution">
    <text evidence="2">The sequence shown here is derived from an EMBL/GenBank/DDBJ whole genome shotgun (WGS) entry which is preliminary data.</text>
</comment>
<dbReference type="EMBL" id="JACVVK020000109">
    <property type="protein sequence ID" value="KAK7491889.1"/>
    <property type="molecule type" value="Genomic_DNA"/>
</dbReference>
<sequence length="88" mass="9627">MISILFKVSSRSSELSKFLSSPVTALEKVKSNAKRSSPRITGSLNPEQCRVSAVQKLMRNKPGKSGNTPSHIPWRVTSVNEAEVDDTV</sequence>
<keyword evidence="3" id="KW-1185">Reference proteome</keyword>
<dbReference type="AlphaFoldDB" id="A0ABD0KYJ8"/>
<accession>A0ABD0KYJ8</accession>
<dbReference type="Proteomes" id="UP001519460">
    <property type="component" value="Unassembled WGS sequence"/>
</dbReference>
<proteinExistence type="predicted"/>
<evidence type="ECO:0000256" key="1">
    <source>
        <dbReference type="SAM" id="MobiDB-lite"/>
    </source>
</evidence>
<organism evidence="2 3">
    <name type="scientific">Batillaria attramentaria</name>
    <dbReference type="NCBI Taxonomy" id="370345"/>
    <lineage>
        <taxon>Eukaryota</taxon>
        <taxon>Metazoa</taxon>
        <taxon>Spiralia</taxon>
        <taxon>Lophotrochozoa</taxon>
        <taxon>Mollusca</taxon>
        <taxon>Gastropoda</taxon>
        <taxon>Caenogastropoda</taxon>
        <taxon>Sorbeoconcha</taxon>
        <taxon>Cerithioidea</taxon>
        <taxon>Batillariidae</taxon>
        <taxon>Batillaria</taxon>
    </lineage>
</organism>
<evidence type="ECO:0000313" key="3">
    <source>
        <dbReference type="Proteomes" id="UP001519460"/>
    </source>
</evidence>
<evidence type="ECO:0000313" key="2">
    <source>
        <dbReference type="EMBL" id="KAK7491889.1"/>
    </source>
</evidence>
<gene>
    <name evidence="2" type="ORF">BaRGS_00016908</name>
</gene>